<dbReference type="InterPro" id="IPR013785">
    <property type="entry name" value="Aldolase_TIM"/>
</dbReference>
<evidence type="ECO:0000256" key="2">
    <source>
        <dbReference type="ARBA" id="ARBA00022555"/>
    </source>
</evidence>
<comment type="cofactor">
    <cofactor evidence="1 9 10 12">
        <name>FMN</name>
        <dbReference type="ChEBI" id="CHEBI:58210"/>
    </cofactor>
</comment>
<keyword evidence="5 9" id="KW-0819">tRNA processing</keyword>
<dbReference type="PANTHER" id="PTHR11082">
    <property type="entry name" value="TRNA-DIHYDROURIDINE SYNTHASE"/>
    <property type="match status" value="1"/>
</dbReference>
<dbReference type="GO" id="GO:0017150">
    <property type="term" value="F:tRNA dihydrouridine synthase activity"/>
    <property type="evidence" value="ECO:0007669"/>
    <property type="project" value="UniProtKB-UniRule"/>
</dbReference>
<dbReference type="PROSITE" id="PS01136">
    <property type="entry name" value="UPF0034"/>
    <property type="match status" value="1"/>
</dbReference>
<dbReference type="AlphaFoldDB" id="A0AAW7X3R1"/>
<evidence type="ECO:0000256" key="3">
    <source>
        <dbReference type="ARBA" id="ARBA00022630"/>
    </source>
</evidence>
<dbReference type="GO" id="GO:0010181">
    <property type="term" value="F:FMN binding"/>
    <property type="evidence" value="ECO:0007669"/>
    <property type="project" value="UniProtKB-UniRule"/>
</dbReference>
<keyword evidence="2 9" id="KW-0820">tRNA-binding</keyword>
<dbReference type="GO" id="GO:0050660">
    <property type="term" value="F:flavin adenine dinucleotide binding"/>
    <property type="evidence" value="ECO:0007669"/>
    <property type="project" value="InterPro"/>
</dbReference>
<keyword evidence="7 9" id="KW-0694">RNA-binding</keyword>
<dbReference type="PIRSF" id="PIRSF006621">
    <property type="entry name" value="Dus"/>
    <property type="match status" value="1"/>
</dbReference>
<evidence type="ECO:0000259" key="13">
    <source>
        <dbReference type="Pfam" id="PF01207"/>
    </source>
</evidence>
<keyword evidence="8 9" id="KW-0560">Oxidoreductase</keyword>
<dbReference type="Gene3D" id="1.20.225.30">
    <property type="entry name" value="Dihydrouridine synthase, C-terminal recognition domain"/>
    <property type="match status" value="1"/>
</dbReference>
<evidence type="ECO:0000256" key="6">
    <source>
        <dbReference type="ARBA" id="ARBA00022857"/>
    </source>
</evidence>
<dbReference type="InterPro" id="IPR042270">
    <property type="entry name" value="DusC_C"/>
</dbReference>
<feature type="site" description="Interacts with tRNA" evidence="9">
    <location>
        <position position="288"/>
    </location>
</feature>
<feature type="site" description="Interacts with tRNA; defines subfamily-specific binding signature" evidence="9">
    <location>
        <position position="283"/>
    </location>
</feature>
<keyword evidence="4 9" id="KW-0288">FMN</keyword>
<evidence type="ECO:0000256" key="10">
    <source>
        <dbReference type="PIRNR" id="PIRNR006621"/>
    </source>
</evidence>
<evidence type="ECO:0000256" key="7">
    <source>
        <dbReference type="ARBA" id="ARBA00022884"/>
    </source>
</evidence>
<feature type="site" description="Interacts with tRNA" evidence="9">
    <location>
        <position position="181"/>
    </location>
</feature>
<dbReference type="Gene3D" id="3.20.20.70">
    <property type="entry name" value="Aldolase class I"/>
    <property type="match status" value="1"/>
</dbReference>
<organism evidence="14 15">
    <name type="scientific">Saccharophagus degradans</name>
    <dbReference type="NCBI Taxonomy" id="86304"/>
    <lineage>
        <taxon>Bacteria</taxon>
        <taxon>Pseudomonadati</taxon>
        <taxon>Pseudomonadota</taxon>
        <taxon>Gammaproteobacteria</taxon>
        <taxon>Cellvibrionales</taxon>
        <taxon>Cellvibrionaceae</taxon>
        <taxon>Saccharophagus</taxon>
    </lineage>
</organism>
<evidence type="ECO:0000256" key="1">
    <source>
        <dbReference type="ARBA" id="ARBA00001917"/>
    </source>
</evidence>
<dbReference type="InterPro" id="IPR032886">
    <property type="entry name" value="DusC"/>
</dbReference>
<evidence type="ECO:0000313" key="14">
    <source>
        <dbReference type="EMBL" id="MDO6422019.1"/>
    </source>
</evidence>
<dbReference type="EC" id="1.3.1.-" evidence="9"/>
<feature type="binding site" evidence="9">
    <location>
        <begin position="204"/>
        <end position="206"/>
    </location>
    <ligand>
        <name>FMN</name>
        <dbReference type="ChEBI" id="CHEBI:58210"/>
    </ligand>
</feature>
<protein>
    <recommendedName>
        <fullName evidence="9">tRNA-dihydrouridine(16) synthase</fullName>
        <ecNumber evidence="9">1.3.1.-</ecNumber>
    </recommendedName>
    <alternativeName>
        <fullName evidence="9">U16-specific dihydrouridine synthase</fullName>
        <shortName evidence="9">U16-specific Dus</shortName>
    </alternativeName>
    <alternativeName>
        <fullName evidence="9">tRNA-dihydrouridine synthase C</fullName>
    </alternativeName>
</protein>
<comment type="function">
    <text evidence="9">Catalyzes the synthesis of 5,6-dihydrouridine (D), a modified base found in the D-loop of most tRNAs, via the reduction of the C5-C6 double bond in target uridines. Specifically modifies U16 in tRNAs.</text>
</comment>
<evidence type="ECO:0000256" key="11">
    <source>
        <dbReference type="PIRSR" id="PIRSR006621-1"/>
    </source>
</evidence>
<comment type="catalytic activity">
    <reaction evidence="9">
        <text>5,6-dihydrouridine(16) in tRNA + NAD(+) = uridine(16) in tRNA + NADH + H(+)</text>
        <dbReference type="Rhea" id="RHEA:53380"/>
        <dbReference type="Rhea" id="RHEA-COMP:13543"/>
        <dbReference type="Rhea" id="RHEA-COMP:13544"/>
        <dbReference type="ChEBI" id="CHEBI:15378"/>
        <dbReference type="ChEBI" id="CHEBI:57540"/>
        <dbReference type="ChEBI" id="CHEBI:57945"/>
        <dbReference type="ChEBI" id="CHEBI:65315"/>
        <dbReference type="ChEBI" id="CHEBI:74443"/>
    </reaction>
</comment>
<evidence type="ECO:0000313" key="15">
    <source>
        <dbReference type="Proteomes" id="UP001169760"/>
    </source>
</evidence>
<feature type="site" description="Interacts with tRNA; defines subfamily-specific binding signature" evidence="9">
    <location>
        <position position="281"/>
    </location>
</feature>
<feature type="site" description="Interacts with tRNA; defines subfamily-specific binding signature" evidence="9">
    <location>
        <position position="304"/>
    </location>
</feature>
<dbReference type="InterPro" id="IPR001269">
    <property type="entry name" value="DUS_fam"/>
</dbReference>
<dbReference type="CDD" id="cd02801">
    <property type="entry name" value="DUS_like_FMN"/>
    <property type="match status" value="1"/>
</dbReference>
<feature type="domain" description="DUS-like FMN-binding" evidence="13">
    <location>
        <begin position="5"/>
        <end position="291"/>
    </location>
</feature>
<feature type="binding site" evidence="9 12">
    <location>
        <position position="73"/>
    </location>
    <ligand>
        <name>FMN</name>
        <dbReference type="ChEBI" id="CHEBI:58210"/>
    </ligand>
</feature>
<dbReference type="GO" id="GO:0000049">
    <property type="term" value="F:tRNA binding"/>
    <property type="evidence" value="ECO:0007669"/>
    <property type="project" value="UniProtKB-UniRule"/>
</dbReference>
<dbReference type="EMBL" id="JAUOPB010000003">
    <property type="protein sequence ID" value="MDO6422019.1"/>
    <property type="molecule type" value="Genomic_DNA"/>
</dbReference>
<reference evidence="14" key="1">
    <citation type="submission" date="2023-07" db="EMBL/GenBank/DDBJ databases">
        <title>Genome content predicts the carbon catabolic preferences of heterotrophic bacteria.</title>
        <authorList>
            <person name="Gralka M."/>
        </authorList>
    </citation>
    <scope>NUCLEOTIDE SEQUENCE</scope>
    <source>
        <strain evidence="14">I3M17_2</strain>
    </source>
</reference>
<dbReference type="HAMAP" id="MF_02043">
    <property type="entry name" value="DusC_subfam"/>
    <property type="match status" value="1"/>
</dbReference>
<dbReference type="InterPro" id="IPR035587">
    <property type="entry name" value="DUS-like_FMN-bd"/>
</dbReference>
<feature type="site" description="Interacts with tRNA; defines subfamily-specific binding signature" evidence="9">
    <location>
        <position position="35"/>
    </location>
</feature>
<feature type="binding site" evidence="9 12">
    <location>
        <position position="144"/>
    </location>
    <ligand>
        <name>FMN</name>
        <dbReference type="ChEBI" id="CHEBI:58210"/>
    </ligand>
</feature>
<evidence type="ECO:0000256" key="9">
    <source>
        <dbReference type="HAMAP-Rule" id="MF_02043"/>
    </source>
</evidence>
<comment type="similarity">
    <text evidence="10">Belongs to the dus family.</text>
</comment>
<feature type="site" description="Interacts with tRNA" evidence="9">
    <location>
        <position position="100"/>
    </location>
</feature>
<dbReference type="Proteomes" id="UP001169760">
    <property type="component" value="Unassembled WGS sequence"/>
</dbReference>
<feature type="active site" description="Proton donor" evidence="9 11">
    <location>
        <position position="103"/>
    </location>
</feature>
<comment type="catalytic activity">
    <reaction evidence="9">
        <text>5,6-dihydrouridine(16) in tRNA + NADP(+) = uridine(16) in tRNA + NADPH + H(+)</text>
        <dbReference type="Rhea" id="RHEA:53376"/>
        <dbReference type="Rhea" id="RHEA-COMP:13543"/>
        <dbReference type="Rhea" id="RHEA-COMP:13544"/>
        <dbReference type="ChEBI" id="CHEBI:15378"/>
        <dbReference type="ChEBI" id="CHEBI:57783"/>
        <dbReference type="ChEBI" id="CHEBI:58349"/>
        <dbReference type="ChEBI" id="CHEBI:65315"/>
        <dbReference type="ChEBI" id="CHEBI:74443"/>
    </reaction>
</comment>
<keyword evidence="6 9" id="KW-0521">NADP</keyword>
<comment type="caution">
    <text evidence="14">The sequence shown here is derived from an EMBL/GenBank/DDBJ whole genome shotgun (WGS) entry which is preliminary data.</text>
</comment>
<sequence>MRIFLAPMEGVVDHHMRNIISSVGGVDICVTEFIRVTDHVLPNKIFKKACPELDENSETPALSRGARCPVRVQLLGSNPSALAANAARAAELGAVAIDLNFGCPAKTVNRHKGGACLLDETDTVFDIVNAVRKATPASTPVTAKIRLGYLNRDSYLRNAKAIEAAGANELCVHARSKTDGYQPPAYWHYIGDIRDNLSIPVVANGEIWSLEDFKRCAEQSKCSDFMLGRGLLAKPDLALEIKQYMAGEAFNPLSWDEVCAHVRTLFERNCQSYPPKYLGNRVKQWLFYLQRQYSEAADLFEAIKRERDEQALRRALGF</sequence>
<feature type="binding site" evidence="12">
    <location>
        <position position="173"/>
    </location>
    <ligand>
        <name>FMN</name>
        <dbReference type="ChEBI" id="CHEBI:58210"/>
    </ligand>
</feature>
<keyword evidence="3 9" id="KW-0285">Flavoprotein</keyword>
<dbReference type="SUPFAM" id="SSF51395">
    <property type="entry name" value="FMN-linked oxidoreductases"/>
    <property type="match status" value="1"/>
</dbReference>
<evidence type="ECO:0000256" key="12">
    <source>
        <dbReference type="PIRSR" id="PIRSR006621-2"/>
    </source>
</evidence>
<evidence type="ECO:0000256" key="4">
    <source>
        <dbReference type="ARBA" id="ARBA00022643"/>
    </source>
</evidence>
<proteinExistence type="inferred from homology"/>
<name>A0AAW7X3R1_9GAMM</name>
<feature type="binding site" evidence="9 12">
    <location>
        <begin position="228"/>
        <end position="229"/>
    </location>
    <ligand>
        <name>FMN</name>
        <dbReference type="ChEBI" id="CHEBI:58210"/>
    </ligand>
</feature>
<keyword evidence="12" id="KW-0547">Nucleotide-binding</keyword>
<dbReference type="RefSeq" id="WP_303491788.1">
    <property type="nucleotide sequence ID" value="NZ_JAUOPB010000003.1"/>
</dbReference>
<evidence type="ECO:0000256" key="8">
    <source>
        <dbReference type="ARBA" id="ARBA00023002"/>
    </source>
</evidence>
<dbReference type="Pfam" id="PF01207">
    <property type="entry name" value="Dus"/>
    <property type="match status" value="1"/>
</dbReference>
<comment type="similarity">
    <text evidence="9">Belongs to the Dus family. DusC subfamily.</text>
</comment>
<accession>A0AAW7X3R1</accession>
<evidence type="ECO:0000256" key="5">
    <source>
        <dbReference type="ARBA" id="ARBA00022694"/>
    </source>
</evidence>
<gene>
    <name evidence="9" type="primary">dusC</name>
    <name evidence="14" type="ORF">Q4521_06005</name>
</gene>
<dbReference type="InterPro" id="IPR018517">
    <property type="entry name" value="tRNA_hU_synthase_CS"/>
</dbReference>
<dbReference type="PANTHER" id="PTHR11082:SF26">
    <property type="entry name" value="TRNA-DIHYDROURIDINE(16) SYNTHASE"/>
    <property type="match status" value="1"/>
</dbReference>